<evidence type="ECO:0000313" key="1">
    <source>
        <dbReference type="Proteomes" id="UP000887565"/>
    </source>
</evidence>
<sequence>MYYCAIGGMDLKIAAASVEHWAFHACKSLSQVLYSTTGAFEKLVFTKAKLHYKVLINPFWAMICGNKKQRPMRCALSDFSGDCSIFSSIIWIATKILGVSTVKCVLWASGE</sequence>
<dbReference type="AlphaFoldDB" id="A0A915KXX7"/>
<organism evidence="1 2">
    <name type="scientific">Romanomermis culicivorax</name>
    <name type="common">Nematode worm</name>
    <dbReference type="NCBI Taxonomy" id="13658"/>
    <lineage>
        <taxon>Eukaryota</taxon>
        <taxon>Metazoa</taxon>
        <taxon>Ecdysozoa</taxon>
        <taxon>Nematoda</taxon>
        <taxon>Enoplea</taxon>
        <taxon>Dorylaimia</taxon>
        <taxon>Mermithida</taxon>
        <taxon>Mermithoidea</taxon>
        <taxon>Mermithidae</taxon>
        <taxon>Romanomermis</taxon>
    </lineage>
</organism>
<protein>
    <submittedName>
        <fullName evidence="2">Uncharacterized protein</fullName>
    </submittedName>
</protein>
<evidence type="ECO:0000313" key="2">
    <source>
        <dbReference type="WBParaSite" id="nRc.2.0.1.t43030-RA"/>
    </source>
</evidence>
<dbReference type="Proteomes" id="UP000887565">
    <property type="component" value="Unplaced"/>
</dbReference>
<name>A0A915KXX7_ROMCU</name>
<accession>A0A915KXX7</accession>
<reference evidence="2" key="1">
    <citation type="submission" date="2022-11" db="UniProtKB">
        <authorList>
            <consortium name="WormBaseParasite"/>
        </authorList>
    </citation>
    <scope>IDENTIFICATION</scope>
</reference>
<proteinExistence type="predicted"/>
<dbReference type="WBParaSite" id="nRc.2.0.1.t43030-RA">
    <property type="protein sequence ID" value="nRc.2.0.1.t43030-RA"/>
    <property type="gene ID" value="nRc.2.0.1.g43030"/>
</dbReference>
<keyword evidence="1" id="KW-1185">Reference proteome</keyword>